<evidence type="ECO:0000313" key="3">
    <source>
        <dbReference type="Proteomes" id="UP000485058"/>
    </source>
</evidence>
<dbReference type="AlphaFoldDB" id="A0A699ZZ34"/>
<dbReference type="Proteomes" id="UP000485058">
    <property type="component" value="Unassembled WGS sequence"/>
</dbReference>
<evidence type="ECO:0000256" key="1">
    <source>
        <dbReference type="SAM" id="MobiDB-lite"/>
    </source>
</evidence>
<reference evidence="2 3" key="1">
    <citation type="submission" date="2020-02" db="EMBL/GenBank/DDBJ databases">
        <title>Draft genome sequence of Haematococcus lacustris strain NIES-144.</title>
        <authorList>
            <person name="Morimoto D."/>
            <person name="Nakagawa S."/>
            <person name="Yoshida T."/>
            <person name="Sawayama S."/>
        </authorList>
    </citation>
    <scope>NUCLEOTIDE SEQUENCE [LARGE SCALE GENOMIC DNA]</scope>
    <source>
        <strain evidence="2 3">NIES-144</strain>
    </source>
</reference>
<proteinExistence type="predicted"/>
<protein>
    <submittedName>
        <fullName evidence="2">Uncharacterized protein</fullName>
    </submittedName>
</protein>
<evidence type="ECO:0000313" key="2">
    <source>
        <dbReference type="EMBL" id="GFH24096.1"/>
    </source>
</evidence>
<feature type="non-terminal residue" evidence="2">
    <location>
        <position position="188"/>
    </location>
</feature>
<feature type="compositionally biased region" description="Acidic residues" evidence="1">
    <location>
        <begin position="113"/>
        <end position="123"/>
    </location>
</feature>
<sequence length="188" mass="20929">MTKKVELPSLERRQRRPAGFWQMFNVWWRKELDNAGGIRPPTSAVRKWYQEYAEAVWPDASSRPCWRDCRVHAKCLKSTEEVKEYFRKYRCGKKPGANGTAQARGRAANESNSDSDADEDEDASNYTAGRVQPARQYADQVPAFPLGGLPGAAVLMHSLGRGQKLQASSAPTWTPVGMRAAATPLSLS</sequence>
<feature type="non-terminal residue" evidence="2">
    <location>
        <position position="1"/>
    </location>
</feature>
<name>A0A699ZZ34_HAELA</name>
<accession>A0A699ZZ34</accession>
<organism evidence="2 3">
    <name type="scientific">Haematococcus lacustris</name>
    <name type="common">Green alga</name>
    <name type="synonym">Haematococcus pluvialis</name>
    <dbReference type="NCBI Taxonomy" id="44745"/>
    <lineage>
        <taxon>Eukaryota</taxon>
        <taxon>Viridiplantae</taxon>
        <taxon>Chlorophyta</taxon>
        <taxon>core chlorophytes</taxon>
        <taxon>Chlorophyceae</taxon>
        <taxon>CS clade</taxon>
        <taxon>Chlamydomonadales</taxon>
        <taxon>Haematococcaceae</taxon>
        <taxon>Haematococcus</taxon>
    </lineage>
</organism>
<feature type="region of interest" description="Disordered" evidence="1">
    <location>
        <begin position="93"/>
        <end position="132"/>
    </location>
</feature>
<comment type="caution">
    <text evidence="2">The sequence shown here is derived from an EMBL/GenBank/DDBJ whole genome shotgun (WGS) entry which is preliminary data.</text>
</comment>
<keyword evidence="3" id="KW-1185">Reference proteome</keyword>
<dbReference type="EMBL" id="BLLF01002442">
    <property type="protein sequence ID" value="GFH24096.1"/>
    <property type="molecule type" value="Genomic_DNA"/>
</dbReference>
<gene>
    <name evidence="2" type="ORF">HaLaN_21822</name>
</gene>